<dbReference type="PROSITE" id="PS50076">
    <property type="entry name" value="DNAJ_2"/>
    <property type="match status" value="1"/>
</dbReference>
<dbReference type="PANTHER" id="PTHR45168:SF3">
    <property type="entry name" value="DNAJ HEAT SHOCK PROTEIN FAMILY (HSP40) MEMBER B2"/>
    <property type="match status" value="1"/>
</dbReference>
<evidence type="ECO:0000313" key="3">
    <source>
        <dbReference type="EMBL" id="OMJ78801.1"/>
    </source>
</evidence>
<protein>
    <recommendedName>
        <fullName evidence="2">J domain-containing protein</fullName>
    </recommendedName>
</protein>
<reference evidence="3 4" key="1">
    <citation type="submission" date="2016-11" db="EMBL/GenBank/DDBJ databases">
        <title>The macronuclear genome of Stentor coeruleus: a giant cell with tiny introns.</title>
        <authorList>
            <person name="Slabodnick M."/>
            <person name="Ruby J.G."/>
            <person name="Reiff S.B."/>
            <person name="Swart E.C."/>
            <person name="Gosai S."/>
            <person name="Prabakaran S."/>
            <person name="Witkowska E."/>
            <person name="Larue G.E."/>
            <person name="Fisher S."/>
            <person name="Freeman R.M."/>
            <person name="Gunawardena J."/>
            <person name="Chu W."/>
            <person name="Stover N.A."/>
            <person name="Gregory B.D."/>
            <person name="Nowacki M."/>
            <person name="Derisi J."/>
            <person name="Roy S.W."/>
            <person name="Marshall W.F."/>
            <person name="Sood P."/>
        </authorList>
    </citation>
    <scope>NUCLEOTIDE SEQUENCE [LARGE SCALE GENOMIC DNA]</scope>
    <source>
        <strain evidence="3">WM001</strain>
    </source>
</reference>
<dbReference type="Gene3D" id="1.10.287.110">
    <property type="entry name" value="DnaJ domain"/>
    <property type="match status" value="1"/>
</dbReference>
<gene>
    <name evidence="3" type="ORF">SteCoe_21329</name>
</gene>
<dbReference type="Proteomes" id="UP000187209">
    <property type="component" value="Unassembled WGS sequence"/>
</dbReference>
<dbReference type="PROSITE" id="PS00636">
    <property type="entry name" value="DNAJ_1"/>
    <property type="match status" value="1"/>
</dbReference>
<dbReference type="PRINTS" id="PR00625">
    <property type="entry name" value="JDOMAIN"/>
</dbReference>
<dbReference type="OrthoDB" id="10250354at2759"/>
<evidence type="ECO:0000259" key="2">
    <source>
        <dbReference type="PROSITE" id="PS50076"/>
    </source>
</evidence>
<dbReference type="InterPro" id="IPR018253">
    <property type="entry name" value="DnaJ_domain_CS"/>
</dbReference>
<dbReference type="FunFam" id="1.10.287.110:FF:000021">
    <property type="entry name" value="DnaJ (Hsp40) homolog, subfamily B, member 2"/>
    <property type="match status" value="1"/>
</dbReference>
<dbReference type="Pfam" id="PF00226">
    <property type="entry name" value="DnaJ"/>
    <property type="match status" value="1"/>
</dbReference>
<dbReference type="EMBL" id="MPUH01000503">
    <property type="protein sequence ID" value="OMJ78801.1"/>
    <property type="molecule type" value="Genomic_DNA"/>
</dbReference>
<evidence type="ECO:0000313" key="4">
    <source>
        <dbReference type="Proteomes" id="UP000187209"/>
    </source>
</evidence>
<organism evidence="3 4">
    <name type="scientific">Stentor coeruleus</name>
    <dbReference type="NCBI Taxonomy" id="5963"/>
    <lineage>
        <taxon>Eukaryota</taxon>
        <taxon>Sar</taxon>
        <taxon>Alveolata</taxon>
        <taxon>Ciliophora</taxon>
        <taxon>Postciliodesmatophora</taxon>
        <taxon>Heterotrichea</taxon>
        <taxon>Heterotrichida</taxon>
        <taxon>Stentoridae</taxon>
        <taxon>Stentor</taxon>
    </lineage>
</organism>
<dbReference type="PANTHER" id="PTHR45168">
    <property type="entry name" value="DNAJ HOMOLOG SUBFAMILY B MEMBER 2"/>
    <property type="match status" value="1"/>
</dbReference>
<name>A0A1R2BPW3_9CILI</name>
<dbReference type="InterPro" id="IPR001623">
    <property type="entry name" value="DnaJ_domain"/>
</dbReference>
<dbReference type="SMART" id="SM00271">
    <property type="entry name" value="DnaJ"/>
    <property type="match status" value="1"/>
</dbReference>
<dbReference type="InterPro" id="IPR043183">
    <property type="entry name" value="DNJB2/6-like"/>
</dbReference>
<dbReference type="GO" id="GO:0005737">
    <property type="term" value="C:cytoplasm"/>
    <property type="evidence" value="ECO:0007669"/>
    <property type="project" value="UniProtKB-ARBA"/>
</dbReference>
<dbReference type="GO" id="GO:0030544">
    <property type="term" value="F:Hsp70 protein binding"/>
    <property type="evidence" value="ECO:0007669"/>
    <property type="project" value="InterPro"/>
</dbReference>
<feature type="domain" description="J" evidence="2">
    <location>
        <begin position="6"/>
        <end position="72"/>
    </location>
</feature>
<sequence>MSSKQDYYEILGIPKSATDDQIKKAYRKLALKWHPDKNPENKNEAEQKFKEIGEAYSVLSDPNKRTIYDKYGFEGLEGRGASGDFSGFHHFNFTDASEIFRQFFGDNDPFADFFGDNMFGGFGGFGSNKKAKNTKKSPFSNFGFGGFDNDDFFSGFSGGSGFTSFSSSSSYGNGGISKSVQTVVETVNGKTVKKTVTTVKHPDGRVEKTETFEEPKGKTKFLRN</sequence>
<comment type="caution">
    <text evidence="3">The sequence shown here is derived from an EMBL/GenBank/DDBJ whole genome shotgun (WGS) entry which is preliminary data.</text>
</comment>
<dbReference type="InterPro" id="IPR036869">
    <property type="entry name" value="J_dom_sf"/>
</dbReference>
<dbReference type="GO" id="GO:0051082">
    <property type="term" value="F:unfolded protein binding"/>
    <property type="evidence" value="ECO:0007669"/>
    <property type="project" value="InterPro"/>
</dbReference>
<keyword evidence="1" id="KW-0143">Chaperone</keyword>
<evidence type="ECO:0000256" key="1">
    <source>
        <dbReference type="ARBA" id="ARBA00023186"/>
    </source>
</evidence>
<keyword evidence="4" id="KW-1185">Reference proteome</keyword>
<accession>A0A1R2BPW3</accession>
<dbReference type="CDD" id="cd06257">
    <property type="entry name" value="DnaJ"/>
    <property type="match status" value="1"/>
</dbReference>
<dbReference type="SUPFAM" id="SSF46565">
    <property type="entry name" value="Chaperone J-domain"/>
    <property type="match status" value="1"/>
</dbReference>
<dbReference type="AlphaFoldDB" id="A0A1R2BPW3"/>
<proteinExistence type="predicted"/>